<gene>
    <name evidence="2" type="ORF">EVAR_67056_1</name>
</gene>
<name>A0A4C1ZKY7_EUMVA</name>
<dbReference type="SUPFAM" id="SSF53098">
    <property type="entry name" value="Ribonuclease H-like"/>
    <property type="match status" value="1"/>
</dbReference>
<dbReference type="OrthoDB" id="8707547at2759"/>
<evidence type="ECO:0008006" key="4">
    <source>
        <dbReference type="Google" id="ProtNLM"/>
    </source>
</evidence>
<dbReference type="EMBL" id="BGZK01001844">
    <property type="protein sequence ID" value="GBP87205.1"/>
    <property type="molecule type" value="Genomic_DNA"/>
</dbReference>
<evidence type="ECO:0000313" key="2">
    <source>
        <dbReference type="EMBL" id="GBP87205.1"/>
    </source>
</evidence>
<keyword evidence="3" id="KW-1185">Reference proteome</keyword>
<dbReference type="InterPro" id="IPR012337">
    <property type="entry name" value="RNaseH-like_sf"/>
</dbReference>
<organism evidence="2 3">
    <name type="scientific">Eumeta variegata</name>
    <name type="common">Bagworm moth</name>
    <name type="synonym">Eumeta japonica</name>
    <dbReference type="NCBI Taxonomy" id="151549"/>
    <lineage>
        <taxon>Eukaryota</taxon>
        <taxon>Metazoa</taxon>
        <taxon>Ecdysozoa</taxon>
        <taxon>Arthropoda</taxon>
        <taxon>Hexapoda</taxon>
        <taxon>Insecta</taxon>
        <taxon>Pterygota</taxon>
        <taxon>Neoptera</taxon>
        <taxon>Endopterygota</taxon>
        <taxon>Lepidoptera</taxon>
        <taxon>Glossata</taxon>
        <taxon>Ditrysia</taxon>
        <taxon>Tineoidea</taxon>
        <taxon>Psychidae</taxon>
        <taxon>Oiketicinae</taxon>
        <taxon>Eumeta</taxon>
    </lineage>
</organism>
<dbReference type="AlphaFoldDB" id="A0A4C1ZKY7"/>
<protein>
    <recommendedName>
        <fullName evidence="4">HAT C-terminal dimerisation domain-containing protein</fullName>
    </recommendedName>
</protein>
<evidence type="ECO:0000313" key="3">
    <source>
        <dbReference type="Proteomes" id="UP000299102"/>
    </source>
</evidence>
<reference evidence="2 3" key="1">
    <citation type="journal article" date="2019" name="Commun. Biol.">
        <title>The bagworm genome reveals a unique fibroin gene that provides high tensile strength.</title>
        <authorList>
            <person name="Kono N."/>
            <person name="Nakamura H."/>
            <person name="Ohtoshi R."/>
            <person name="Tomita M."/>
            <person name="Numata K."/>
            <person name="Arakawa K."/>
        </authorList>
    </citation>
    <scope>NUCLEOTIDE SEQUENCE [LARGE SCALE GENOMIC DNA]</scope>
</reference>
<sequence>MLLENLQARFNLDDLCFNMTYYLSTFLDPRYKDFFFDATQAERIRRAVLREGLRLSLDEENEDSDPETPSKRSRLYNEGENVDSQTHELFWACFEESAIEQPEPTEKQSKNATAQEIAKYTALAKDDRKINPYEWWVLSTNKNGFPILTTARILLIQPPSRAVSCVKASVSYVKSLTSPPALGPLLCQLEVLVRQIALVGKFCFTIMTLKGIENRGLTYSLRVTTVYVLYVWCGRGVRESVCELWGIGTNRRVEHTSMMVLNGGLRLNMTRSRLQAAINEPVFVLARRRSSKHTEPRIGPVRGARAARNASAIAGLSHHLPVALPLRGAAALTDDRACD</sequence>
<dbReference type="Proteomes" id="UP000299102">
    <property type="component" value="Unassembled WGS sequence"/>
</dbReference>
<evidence type="ECO:0000256" key="1">
    <source>
        <dbReference type="SAM" id="MobiDB-lite"/>
    </source>
</evidence>
<comment type="caution">
    <text evidence="2">The sequence shown here is derived from an EMBL/GenBank/DDBJ whole genome shotgun (WGS) entry which is preliminary data.</text>
</comment>
<feature type="region of interest" description="Disordered" evidence="1">
    <location>
        <begin position="58"/>
        <end position="78"/>
    </location>
</feature>
<accession>A0A4C1ZKY7</accession>
<proteinExistence type="predicted"/>